<dbReference type="AlphaFoldDB" id="A0A0E9X5S6"/>
<reference evidence="2" key="2">
    <citation type="journal article" date="2015" name="Fish Shellfish Immunol.">
        <title>Early steps in the European eel (Anguilla anguilla)-Vibrio vulnificus interaction in the gills: Role of the RtxA13 toxin.</title>
        <authorList>
            <person name="Callol A."/>
            <person name="Pajuelo D."/>
            <person name="Ebbesson L."/>
            <person name="Teles M."/>
            <person name="MacKenzie S."/>
            <person name="Amaro C."/>
        </authorList>
    </citation>
    <scope>NUCLEOTIDE SEQUENCE</scope>
</reference>
<keyword evidence="1" id="KW-0472">Membrane</keyword>
<evidence type="ECO:0000313" key="2">
    <source>
        <dbReference type="EMBL" id="JAH97048.1"/>
    </source>
</evidence>
<sequence length="50" mass="5587">MAHGSVEGTIKGKGQCHMDQIDFVLLNICVCITLWIIPLFQKKVVNLFAL</sequence>
<protein>
    <submittedName>
        <fullName evidence="2">Uncharacterized protein</fullName>
    </submittedName>
</protein>
<reference evidence="2" key="1">
    <citation type="submission" date="2014-11" db="EMBL/GenBank/DDBJ databases">
        <authorList>
            <person name="Amaro Gonzalez C."/>
        </authorList>
    </citation>
    <scope>NUCLEOTIDE SEQUENCE</scope>
</reference>
<proteinExistence type="predicted"/>
<keyword evidence="1" id="KW-1133">Transmembrane helix</keyword>
<feature type="transmembrane region" description="Helical" evidence="1">
    <location>
        <begin position="21"/>
        <end position="40"/>
    </location>
</feature>
<keyword evidence="1" id="KW-0812">Transmembrane</keyword>
<dbReference type="EMBL" id="GBXM01011529">
    <property type="protein sequence ID" value="JAH97048.1"/>
    <property type="molecule type" value="Transcribed_RNA"/>
</dbReference>
<name>A0A0E9X5S6_ANGAN</name>
<organism evidence="2">
    <name type="scientific">Anguilla anguilla</name>
    <name type="common">European freshwater eel</name>
    <name type="synonym">Muraena anguilla</name>
    <dbReference type="NCBI Taxonomy" id="7936"/>
    <lineage>
        <taxon>Eukaryota</taxon>
        <taxon>Metazoa</taxon>
        <taxon>Chordata</taxon>
        <taxon>Craniata</taxon>
        <taxon>Vertebrata</taxon>
        <taxon>Euteleostomi</taxon>
        <taxon>Actinopterygii</taxon>
        <taxon>Neopterygii</taxon>
        <taxon>Teleostei</taxon>
        <taxon>Anguilliformes</taxon>
        <taxon>Anguillidae</taxon>
        <taxon>Anguilla</taxon>
    </lineage>
</organism>
<accession>A0A0E9X5S6</accession>
<evidence type="ECO:0000256" key="1">
    <source>
        <dbReference type="SAM" id="Phobius"/>
    </source>
</evidence>